<feature type="compositionally biased region" description="Polar residues" evidence="10">
    <location>
        <begin position="358"/>
        <end position="377"/>
    </location>
</feature>
<sequence length="422" mass="44921">MRLLTALTLTLAVIRGASAVCDCPDIAARQGANCDPQDSACLCAATSYMTALITCAKFRKGQDCSDQDLADATDAYNNLCSSLSTTSSEATSTTTTSSSDSTSTSESEPTSSTSSDSDSDISTTPTTFASSARKTGSSKTSTSRQMAPTADTAASKGNSNNSNQPVLTKAQIGGIAGGGAGLVIVVIILTLYITWRKYRKIDKKEEAQRGVEAEKFVEGGRRMRAASMTLVSDRLYSTQRPLSYALGEYDSSAYEAHEGDGGQRGRDTPDSTPPDSLHGNYFNRFSGSHVEDSAQAFINNNPQRSHYNPPSSYTTTSNRRSLSVNASPAAERPAQTLPTASLSYEDYRNPHTDIPSAGEQSSLMGQTSPHRSASAPQRISRKPVGGSVHESRTSSESSRQGSESETFNDPSTTQYQSHRGHR</sequence>
<protein>
    <recommendedName>
        <fullName evidence="13">CFEM domain-containing protein</fullName>
    </recommendedName>
</protein>
<keyword evidence="9" id="KW-0479">Metal-binding</keyword>
<evidence type="ECO:0000256" key="9">
    <source>
        <dbReference type="PROSITE-ProRule" id="PRU01356"/>
    </source>
</evidence>
<feature type="region of interest" description="Disordered" evidence="10">
    <location>
        <begin position="300"/>
        <end position="422"/>
    </location>
</feature>
<organism evidence="14 15">
    <name type="scientific">Orbilia brochopaga</name>
    <dbReference type="NCBI Taxonomy" id="3140254"/>
    <lineage>
        <taxon>Eukaryota</taxon>
        <taxon>Fungi</taxon>
        <taxon>Dikarya</taxon>
        <taxon>Ascomycota</taxon>
        <taxon>Pezizomycotina</taxon>
        <taxon>Orbiliomycetes</taxon>
        <taxon>Orbiliales</taxon>
        <taxon>Orbiliaceae</taxon>
        <taxon>Orbilia</taxon>
    </lineage>
</organism>
<keyword evidence="11" id="KW-0472">Membrane</keyword>
<evidence type="ECO:0000256" key="10">
    <source>
        <dbReference type="SAM" id="MobiDB-lite"/>
    </source>
</evidence>
<evidence type="ECO:0000256" key="1">
    <source>
        <dbReference type="ARBA" id="ARBA00004589"/>
    </source>
</evidence>
<feature type="region of interest" description="Disordered" evidence="10">
    <location>
        <begin position="254"/>
        <end position="285"/>
    </location>
</feature>
<feature type="compositionally biased region" description="Low complexity" evidence="10">
    <location>
        <begin position="394"/>
        <end position="405"/>
    </location>
</feature>
<keyword evidence="9" id="KW-0349">Heme</keyword>
<evidence type="ECO:0000256" key="5">
    <source>
        <dbReference type="ARBA" id="ARBA00022622"/>
    </source>
</evidence>
<proteinExistence type="inferred from homology"/>
<dbReference type="GO" id="GO:0005576">
    <property type="term" value="C:extracellular region"/>
    <property type="evidence" value="ECO:0007669"/>
    <property type="project" value="UniProtKB-SubCell"/>
</dbReference>
<reference evidence="14 15" key="1">
    <citation type="submission" date="2019-10" db="EMBL/GenBank/DDBJ databases">
        <authorList>
            <person name="Palmer J.M."/>
        </authorList>
    </citation>
    <scope>NUCLEOTIDE SEQUENCE [LARGE SCALE GENOMIC DNA]</scope>
    <source>
        <strain evidence="14 15">TWF696</strain>
    </source>
</reference>
<evidence type="ECO:0000256" key="2">
    <source>
        <dbReference type="ARBA" id="ARBA00004613"/>
    </source>
</evidence>
<dbReference type="Proteomes" id="UP001375240">
    <property type="component" value="Unassembled WGS sequence"/>
</dbReference>
<evidence type="ECO:0000256" key="8">
    <source>
        <dbReference type="ARBA" id="ARBA00023288"/>
    </source>
</evidence>
<feature type="compositionally biased region" description="Polar residues" evidence="10">
    <location>
        <begin position="300"/>
        <end position="326"/>
    </location>
</feature>
<feature type="binding site" description="axial binding residue" evidence="9">
    <location>
        <position position="38"/>
    </location>
    <ligand>
        <name>heme</name>
        <dbReference type="ChEBI" id="CHEBI:30413"/>
    </ligand>
    <ligandPart>
        <name>Fe</name>
        <dbReference type="ChEBI" id="CHEBI:18248"/>
    </ligandPart>
</feature>
<evidence type="ECO:0000256" key="11">
    <source>
        <dbReference type="SAM" id="Phobius"/>
    </source>
</evidence>
<dbReference type="GO" id="GO:0046872">
    <property type="term" value="F:metal ion binding"/>
    <property type="evidence" value="ECO:0007669"/>
    <property type="project" value="UniProtKB-UniRule"/>
</dbReference>
<keyword evidence="4" id="KW-0964">Secreted</keyword>
<comment type="similarity">
    <text evidence="3">Belongs to the RBT5 family.</text>
</comment>
<evidence type="ECO:0000313" key="14">
    <source>
        <dbReference type="EMBL" id="KAK6335511.1"/>
    </source>
</evidence>
<dbReference type="PROSITE" id="PS52012">
    <property type="entry name" value="CFEM"/>
    <property type="match status" value="1"/>
</dbReference>
<feature type="disulfide bond" evidence="9">
    <location>
        <begin position="34"/>
        <end position="41"/>
    </location>
</feature>
<evidence type="ECO:0000256" key="7">
    <source>
        <dbReference type="ARBA" id="ARBA00023157"/>
    </source>
</evidence>
<name>A0AAV9U768_9PEZI</name>
<keyword evidence="11" id="KW-1133">Transmembrane helix</keyword>
<accession>A0AAV9U768</accession>
<keyword evidence="5" id="KW-0325">Glycoprotein</keyword>
<keyword evidence="8" id="KW-0449">Lipoprotein</keyword>
<feature type="compositionally biased region" description="Polar residues" evidence="10">
    <location>
        <begin position="407"/>
        <end position="422"/>
    </location>
</feature>
<keyword evidence="6 12" id="KW-0732">Signal</keyword>
<comment type="subcellular location">
    <subcellularLocation>
        <location evidence="1">Membrane</location>
        <topology evidence="1">Lipid-anchor</topology>
        <topology evidence="1">GPI-anchor</topology>
    </subcellularLocation>
    <subcellularLocation>
        <location evidence="2">Secreted</location>
    </subcellularLocation>
</comment>
<evidence type="ECO:0000256" key="3">
    <source>
        <dbReference type="ARBA" id="ARBA00010031"/>
    </source>
</evidence>
<evidence type="ECO:0000256" key="6">
    <source>
        <dbReference type="ARBA" id="ARBA00022729"/>
    </source>
</evidence>
<comment type="caution">
    <text evidence="14">The sequence shown here is derived from an EMBL/GenBank/DDBJ whole genome shotgun (WGS) entry which is preliminary data.</text>
</comment>
<feature type="region of interest" description="Disordered" evidence="10">
    <location>
        <begin position="85"/>
        <end position="163"/>
    </location>
</feature>
<dbReference type="EMBL" id="JAVHNQ010000012">
    <property type="protein sequence ID" value="KAK6335511.1"/>
    <property type="molecule type" value="Genomic_DNA"/>
</dbReference>
<feature type="chain" id="PRO_5043990209" description="CFEM domain-containing protein" evidence="12">
    <location>
        <begin position="20"/>
        <end position="422"/>
    </location>
</feature>
<dbReference type="GO" id="GO:0098552">
    <property type="term" value="C:side of membrane"/>
    <property type="evidence" value="ECO:0007669"/>
    <property type="project" value="UniProtKB-KW"/>
</dbReference>
<feature type="signal peptide" evidence="12">
    <location>
        <begin position="1"/>
        <end position="19"/>
    </location>
</feature>
<feature type="compositionally biased region" description="Low complexity" evidence="10">
    <location>
        <begin position="85"/>
        <end position="144"/>
    </location>
</feature>
<keyword evidence="5" id="KW-0336">GPI-anchor</keyword>
<dbReference type="InterPro" id="IPR008427">
    <property type="entry name" value="Extracellular_membr_CFEM_dom"/>
</dbReference>
<evidence type="ECO:0000256" key="12">
    <source>
        <dbReference type="SAM" id="SignalP"/>
    </source>
</evidence>
<comment type="caution">
    <text evidence="9">Lacks conserved residue(s) required for the propagation of feature annotation.</text>
</comment>
<keyword evidence="9" id="KW-0408">Iron</keyword>
<keyword evidence="11" id="KW-0812">Transmembrane</keyword>
<dbReference type="AlphaFoldDB" id="A0AAV9U768"/>
<gene>
    <name evidence="14" type="ORF">TWF696_002284</name>
</gene>
<feature type="compositionally biased region" description="Basic and acidic residues" evidence="10">
    <location>
        <begin position="255"/>
        <end position="269"/>
    </location>
</feature>
<feature type="transmembrane region" description="Helical" evidence="11">
    <location>
        <begin position="172"/>
        <end position="195"/>
    </location>
</feature>
<keyword evidence="15" id="KW-1185">Reference proteome</keyword>
<feature type="domain" description="CFEM" evidence="13">
    <location>
        <begin position="1"/>
        <end position="107"/>
    </location>
</feature>
<evidence type="ECO:0000313" key="15">
    <source>
        <dbReference type="Proteomes" id="UP001375240"/>
    </source>
</evidence>
<evidence type="ECO:0000256" key="4">
    <source>
        <dbReference type="ARBA" id="ARBA00022525"/>
    </source>
</evidence>
<keyword evidence="7 9" id="KW-1015">Disulfide bond</keyword>
<evidence type="ECO:0000259" key="13">
    <source>
        <dbReference type="PROSITE" id="PS52012"/>
    </source>
</evidence>